<dbReference type="CTD" id="36346674"/>
<evidence type="ECO:0000313" key="2">
    <source>
        <dbReference type="Proteomes" id="UP000019149"/>
    </source>
</evidence>
<dbReference type="EMBL" id="APAU02000312">
    <property type="protein sequence ID" value="EUB54181.1"/>
    <property type="molecule type" value="Genomic_DNA"/>
</dbReference>
<dbReference type="AlphaFoldDB" id="W6U131"/>
<dbReference type="KEGG" id="egl:EGR_10959"/>
<organism evidence="1 2">
    <name type="scientific">Echinococcus granulosus</name>
    <name type="common">Hydatid tapeworm</name>
    <dbReference type="NCBI Taxonomy" id="6210"/>
    <lineage>
        <taxon>Eukaryota</taxon>
        <taxon>Metazoa</taxon>
        <taxon>Spiralia</taxon>
        <taxon>Lophotrochozoa</taxon>
        <taxon>Platyhelminthes</taxon>
        <taxon>Cestoda</taxon>
        <taxon>Eucestoda</taxon>
        <taxon>Cyclophyllidea</taxon>
        <taxon>Taeniidae</taxon>
        <taxon>Echinococcus</taxon>
        <taxon>Echinococcus granulosus group</taxon>
    </lineage>
</organism>
<keyword evidence="2" id="KW-1185">Reference proteome</keyword>
<dbReference type="GeneID" id="36346674"/>
<name>W6U131_ECHGR</name>
<gene>
    <name evidence="1" type="ORF">EGR_10959</name>
</gene>
<sequence length="44" mass="4926">MSQEREVDTAMNSRLFLLPIICPRLCVVSWPKTSSLLTCASEQA</sequence>
<comment type="caution">
    <text evidence="1">The sequence shown here is derived from an EMBL/GenBank/DDBJ whole genome shotgun (WGS) entry which is preliminary data.</text>
</comment>
<dbReference type="Proteomes" id="UP000019149">
    <property type="component" value="Unassembled WGS sequence"/>
</dbReference>
<dbReference type="RefSeq" id="XP_024345377.1">
    <property type="nucleotide sequence ID" value="XM_024500208.1"/>
</dbReference>
<evidence type="ECO:0000313" key="1">
    <source>
        <dbReference type="EMBL" id="EUB54181.1"/>
    </source>
</evidence>
<protein>
    <submittedName>
        <fullName evidence="1">Uncharacterized protein</fullName>
    </submittedName>
</protein>
<reference evidence="1 2" key="1">
    <citation type="journal article" date="2013" name="Nat. Genet.">
        <title>The genome of the hydatid tapeworm Echinococcus granulosus.</title>
        <authorList>
            <person name="Zheng H."/>
            <person name="Zhang W."/>
            <person name="Zhang L."/>
            <person name="Zhang Z."/>
            <person name="Li J."/>
            <person name="Lu G."/>
            <person name="Zhu Y."/>
            <person name="Wang Y."/>
            <person name="Huang Y."/>
            <person name="Liu J."/>
            <person name="Kang H."/>
            <person name="Chen J."/>
            <person name="Wang L."/>
            <person name="Chen A."/>
            <person name="Yu S."/>
            <person name="Gao Z."/>
            <person name="Jin L."/>
            <person name="Gu W."/>
            <person name="Wang Z."/>
            <person name="Zhao L."/>
            <person name="Shi B."/>
            <person name="Wen H."/>
            <person name="Lin R."/>
            <person name="Jones M.K."/>
            <person name="Brejova B."/>
            <person name="Vinar T."/>
            <person name="Zhao G."/>
            <person name="McManus D.P."/>
            <person name="Chen Z."/>
            <person name="Zhou Y."/>
            <person name="Wang S."/>
        </authorList>
    </citation>
    <scope>NUCLEOTIDE SEQUENCE [LARGE SCALE GENOMIC DNA]</scope>
</reference>
<proteinExistence type="predicted"/>
<accession>W6U131</accession>